<dbReference type="GO" id="GO:0032259">
    <property type="term" value="P:methylation"/>
    <property type="evidence" value="ECO:0007669"/>
    <property type="project" value="UniProtKB-KW"/>
</dbReference>
<keyword evidence="1" id="KW-0808">Transferase</keyword>
<dbReference type="GO" id="GO:0008168">
    <property type="term" value="F:methyltransferase activity"/>
    <property type="evidence" value="ECO:0007669"/>
    <property type="project" value="UniProtKB-KW"/>
</dbReference>
<evidence type="ECO:0000313" key="2">
    <source>
        <dbReference type="Proteomes" id="UP000241247"/>
    </source>
</evidence>
<name>A0A2T5BI29_MYCDI</name>
<dbReference type="SUPFAM" id="SSF53335">
    <property type="entry name" value="S-adenosyl-L-methionine-dependent methyltransferases"/>
    <property type="match status" value="1"/>
</dbReference>
<dbReference type="Gene3D" id="3.40.50.150">
    <property type="entry name" value="Vaccinia Virus protein VP39"/>
    <property type="match status" value="1"/>
</dbReference>
<keyword evidence="2" id="KW-1185">Reference proteome</keyword>
<accession>A0A2T5BI29</accession>
<dbReference type="AlphaFoldDB" id="A0A2T5BI29"/>
<keyword evidence="1" id="KW-0489">Methyltransferase</keyword>
<comment type="caution">
    <text evidence="1">The sequence shown here is derived from an EMBL/GenBank/DDBJ whole genome shotgun (WGS) entry which is preliminary data.</text>
</comment>
<dbReference type="Proteomes" id="UP000241247">
    <property type="component" value="Unassembled WGS sequence"/>
</dbReference>
<dbReference type="EMBL" id="PZZZ01000001">
    <property type="protein sequence ID" value="PTM98651.1"/>
    <property type="molecule type" value="Genomic_DNA"/>
</dbReference>
<dbReference type="InterPro" id="IPR025690">
    <property type="entry name" value="Methyltransf_put"/>
</dbReference>
<evidence type="ECO:0000313" key="1">
    <source>
        <dbReference type="EMBL" id="PTM98651.1"/>
    </source>
</evidence>
<dbReference type="RefSeq" id="WP_108001016.1">
    <property type="nucleotide sequence ID" value="NZ_JBHEEX010000008.1"/>
</dbReference>
<protein>
    <submittedName>
        <fullName evidence="1">S-adenosylmethionine-dependent methyltransferase</fullName>
    </submittedName>
</protein>
<dbReference type="Pfam" id="PF12692">
    <property type="entry name" value="Methyltransf_17"/>
    <property type="match status" value="1"/>
</dbReference>
<reference evidence="1 2" key="1">
    <citation type="submission" date="2018-04" db="EMBL/GenBank/DDBJ databases">
        <title>Genomic Encyclopedia of Type Strains, Phase IV (KMG-IV): sequencing the most valuable type-strain genomes for metagenomic binning, comparative biology and taxonomic classification.</title>
        <authorList>
            <person name="Goeker M."/>
        </authorList>
    </citation>
    <scope>NUCLEOTIDE SEQUENCE [LARGE SCALE GENOMIC DNA]</scope>
    <source>
        <strain evidence="1 2">DSM 7138</strain>
    </source>
</reference>
<dbReference type="InterPro" id="IPR029063">
    <property type="entry name" value="SAM-dependent_MTases_sf"/>
</dbReference>
<gene>
    <name evidence="1" type="ORF">C7449_101316</name>
</gene>
<sequence>MSRLDSFIGRVTAQRDILNHIRDDLDLPKDGPVLEIGLGNGRTFDHLRERFPDRRIIAFDRACGAHATSVPEDGNLVLGEIRETGRGFETGTAALVHADIGTGYPEKDAVTLTWLPQMIAGMLAAGGIAASGLPLDDPRLEVLVGPAAVPAGRYFLYRKRG</sequence>
<dbReference type="OrthoDB" id="7348097at2"/>
<organism evidence="1 2">
    <name type="scientific">Mycoplana dimorpha</name>
    <dbReference type="NCBI Taxonomy" id="28320"/>
    <lineage>
        <taxon>Bacteria</taxon>
        <taxon>Pseudomonadati</taxon>
        <taxon>Pseudomonadota</taxon>
        <taxon>Alphaproteobacteria</taxon>
        <taxon>Hyphomicrobiales</taxon>
        <taxon>Rhizobiaceae</taxon>
        <taxon>Mycoplana</taxon>
    </lineage>
</organism>
<proteinExistence type="predicted"/>